<evidence type="ECO:0000313" key="2">
    <source>
        <dbReference type="EMBL" id="CAE31065.1"/>
    </source>
</evidence>
<dbReference type="eggNOG" id="COG0066">
    <property type="taxonomic scope" value="Bacteria"/>
</dbReference>
<dbReference type="Proteomes" id="UP000001027">
    <property type="component" value="Chromosome"/>
</dbReference>
<dbReference type="PANTHER" id="PTHR43345:SF2">
    <property type="entry name" value="3-ISOPROPYLMALATE DEHYDRATASE SMALL SUBUNIT 1"/>
    <property type="match status" value="1"/>
</dbReference>
<organism evidence="2 3">
    <name type="scientific">Bordetella bronchiseptica (strain ATCC BAA-588 / NCTC 13252 / RB50)</name>
    <name type="common">Alcaligenes bronchisepticus</name>
    <dbReference type="NCBI Taxonomy" id="257310"/>
    <lineage>
        <taxon>Bacteria</taxon>
        <taxon>Pseudomonadati</taxon>
        <taxon>Pseudomonadota</taxon>
        <taxon>Betaproteobacteria</taxon>
        <taxon>Burkholderiales</taxon>
        <taxon>Alcaligenaceae</taxon>
        <taxon>Bordetella</taxon>
    </lineage>
</organism>
<dbReference type="EMBL" id="BX640438">
    <property type="protein sequence ID" value="CAE31065.1"/>
    <property type="molecule type" value="Genomic_DNA"/>
</dbReference>
<keyword evidence="1" id="KW-0456">Lyase</keyword>
<sequence>MILSGRVWKFGDQLHSSHFLSGRHDALGRAGKFEQLSRHILEDANPAFVDQVRPGDLLVVGAAFGTGKHLDGLIHAFRTLGIAAILGKGFSAAWERDSINLGLPALVYPELYEHVQTGEELQLDLRGTLARNLTRGTTIAVHATDAGLLALLEAGGIAAYTARRLGIVDRPKAGAHTA</sequence>
<dbReference type="AlphaFoldDB" id="A0A0H3LQC0"/>
<dbReference type="Gene3D" id="3.20.19.10">
    <property type="entry name" value="Aconitase, domain 4"/>
    <property type="match status" value="1"/>
</dbReference>
<dbReference type="PANTHER" id="PTHR43345">
    <property type="entry name" value="3-ISOPROPYLMALATE DEHYDRATASE SMALL SUBUNIT 2-RELATED-RELATED"/>
    <property type="match status" value="1"/>
</dbReference>
<dbReference type="GO" id="GO:0016829">
    <property type="term" value="F:lyase activity"/>
    <property type="evidence" value="ECO:0007669"/>
    <property type="project" value="UniProtKB-KW"/>
</dbReference>
<dbReference type="InterPro" id="IPR015928">
    <property type="entry name" value="Aconitase/3IPM_dehydase_swvl"/>
</dbReference>
<proteinExistence type="predicted"/>
<accession>A0A0H3LQC0</accession>
<evidence type="ECO:0008006" key="4">
    <source>
        <dbReference type="Google" id="ProtNLM"/>
    </source>
</evidence>
<dbReference type="GeneID" id="93202308"/>
<evidence type="ECO:0000256" key="1">
    <source>
        <dbReference type="ARBA" id="ARBA00023239"/>
    </source>
</evidence>
<dbReference type="SUPFAM" id="SSF52016">
    <property type="entry name" value="LeuD/IlvD-like"/>
    <property type="match status" value="1"/>
</dbReference>
<dbReference type="KEGG" id="bbr:BB0565"/>
<gene>
    <name evidence="2" type="ordered locus">BB0565</name>
</gene>
<dbReference type="RefSeq" id="WP_003807922.1">
    <property type="nucleotide sequence ID" value="NC_002927.3"/>
</dbReference>
<dbReference type="HOGENOM" id="CLU_081378_1_1_4"/>
<evidence type="ECO:0000313" key="3">
    <source>
        <dbReference type="Proteomes" id="UP000001027"/>
    </source>
</evidence>
<dbReference type="InterPro" id="IPR050075">
    <property type="entry name" value="LeuD"/>
</dbReference>
<reference evidence="2 3" key="1">
    <citation type="journal article" date="2003" name="Nat. Genet.">
        <title>Comparative analysis of the genome sequences of Bordetella pertussis, Bordetella parapertussis and Bordetella bronchiseptica.</title>
        <authorList>
            <person name="Parkhill J."/>
            <person name="Sebaihia M."/>
            <person name="Preston A."/>
            <person name="Murphy L.D."/>
            <person name="Thomson N.R."/>
            <person name="Harris D.E."/>
            <person name="Holden M.T.G."/>
            <person name="Churcher C.M."/>
            <person name="Bentley S.D."/>
            <person name="Mungall K.L."/>
            <person name="Cerdeno-Tarraga A.-M."/>
            <person name="Temple L."/>
            <person name="James K.D."/>
            <person name="Harris B."/>
            <person name="Quail M.A."/>
            <person name="Achtman M."/>
            <person name="Atkin R."/>
            <person name="Baker S."/>
            <person name="Basham D."/>
            <person name="Bason N."/>
            <person name="Cherevach I."/>
            <person name="Chillingworth T."/>
            <person name="Collins M."/>
            <person name="Cronin A."/>
            <person name="Davis P."/>
            <person name="Doggett J."/>
            <person name="Feltwell T."/>
            <person name="Goble A."/>
            <person name="Hamlin N."/>
            <person name="Hauser H."/>
            <person name="Holroyd S."/>
            <person name="Jagels K."/>
            <person name="Leather S."/>
            <person name="Moule S."/>
            <person name="Norberczak H."/>
            <person name="O'Neil S."/>
            <person name="Ormond D."/>
            <person name="Price C."/>
            <person name="Rabbinowitsch E."/>
            <person name="Rutter S."/>
            <person name="Sanders M."/>
            <person name="Saunders D."/>
            <person name="Seeger K."/>
            <person name="Sharp S."/>
            <person name="Simmonds M."/>
            <person name="Skelton J."/>
            <person name="Squares R."/>
            <person name="Squares S."/>
            <person name="Stevens K."/>
            <person name="Unwin L."/>
            <person name="Whitehead S."/>
            <person name="Barrell B.G."/>
            <person name="Maskell D.J."/>
        </authorList>
    </citation>
    <scope>NUCLEOTIDE SEQUENCE [LARGE SCALE GENOMIC DNA]</scope>
    <source>
        <strain evidence="2 3">ATCC BAA-588 / NCTC 13252 / RB50</strain>
    </source>
</reference>
<protein>
    <recommendedName>
        <fullName evidence="4">3-isopropylmalate dehydratase</fullName>
    </recommendedName>
</protein>
<name>A0A0H3LQC0_BORBR</name>